<gene>
    <name evidence="1" type="ORF">PQJ73_05370</name>
</gene>
<dbReference type="InterPro" id="IPR010985">
    <property type="entry name" value="Ribbon_hlx_hlx"/>
</dbReference>
<accession>A0ABT5J6U6</accession>
<dbReference type="SUPFAM" id="SSF47598">
    <property type="entry name" value="Ribbon-helix-helix"/>
    <property type="match status" value="1"/>
</dbReference>
<dbReference type="Proteomes" id="UP001165652">
    <property type="component" value="Unassembled WGS sequence"/>
</dbReference>
<proteinExistence type="predicted"/>
<dbReference type="Gene3D" id="1.10.1220.10">
    <property type="entry name" value="Met repressor-like"/>
    <property type="match status" value="1"/>
</dbReference>
<evidence type="ECO:0000313" key="1">
    <source>
        <dbReference type="EMBL" id="MDC7785106.1"/>
    </source>
</evidence>
<evidence type="ECO:0000313" key="2">
    <source>
        <dbReference type="Proteomes" id="UP001165652"/>
    </source>
</evidence>
<reference evidence="1" key="1">
    <citation type="journal article" date="2023" name="Microbiol Resour">
        <title>Genome Sequences of Rhodoplanes serenus and Two Thermotolerant Strains, Rhodoplanes tepidamans and 'Rhodoplanes cryptolactis,' Further Refine the Genus.</title>
        <authorList>
            <person name="Rayyan A.A."/>
            <person name="Kyndt J.A."/>
        </authorList>
    </citation>
    <scope>NUCLEOTIDE SEQUENCE</scope>
    <source>
        <strain evidence="1">DSM 9987</strain>
    </source>
</reference>
<protein>
    <recommendedName>
        <fullName evidence="3">Chromosome partitioning protein ParB</fullName>
    </recommendedName>
</protein>
<dbReference type="InterPro" id="IPR013321">
    <property type="entry name" value="Arc_rbn_hlx_hlx"/>
</dbReference>
<sequence>MSAKVVPVKMPGFDSRKADAFVTGGAAVAAEPAPVRTKRFTIDVPLDLHARVKIACAKRGFNMADELRRILEQEFPAE</sequence>
<comment type="caution">
    <text evidence="1">The sequence shown here is derived from an EMBL/GenBank/DDBJ whole genome shotgun (WGS) entry which is preliminary data.</text>
</comment>
<keyword evidence="2" id="KW-1185">Reference proteome</keyword>
<organism evidence="1 2">
    <name type="scientific">Rhodoplanes tepidamans</name>
    <name type="common">Rhodoplanes cryptolactis</name>
    <dbReference type="NCBI Taxonomy" id="200616"/>
    <lineage>
        <taxon>Bacteria</taxon>
        <taxon>Pseudomonadati</taxon>
        <taxon>Pseudomonadota</taxon>
        <taxon>Alphaproteobacteria</taxon>
        <taxon>Hyphomicrobiales</taxon>
        <taxon>Nitrobacteraceae</taxon>
        <taxon>Rhodoplanes</taxon>
    </lineage>
</organism>
<dbReference type="EMBL" id="JAQQLI010000005">
    <property type="protein sequence ID" value="MDC7785106.1"/>
    <property type="molecule type" value="Genomic_DNA"/>
</dbReference>
<name>A0ABT5J6U6_RHOTP</name>
<dbReference type="RefSeq" id="WP_272775954.1">
    <property type="nucleotide sequence ID" value="NZ_JAQQLI010000005.1"/>
</dbReference>
<reference evidence="1" key="2">
    <citation type="submission" date="2023-02" db="EMBL/GenBank/DDBJ databases">
        <authorList>
            <person name="Rayyan A."/>
            <person name="Meyer T."/>
            <person name="Kyndt J.A."/>
        </authorList>
    </citation>
    <scope>NUCLEOTIDE SEQUENCE</scope>
    <source>
        <strain evidence="1">DSM 9987</strain>
    </source>
</reference>
<evidence type="ECO:0008006" key="3">
    <source>
        <dbReference type="Google" id="ProtNLM"/>
    </source>
</evidence>